<proteinExistence type="predicted"/>
<dbReference type="PANTHER" id="PTHR35271">
    <property type="entry name" value="ABC TRANSPORTER, SUBSTRATE-BINDING LIPOPROTEIN-RELATED"/>
    <property type="match status" value="1"/>
</dbReference>
<dbReference type="EMBL" id="VIFM01000080">
    <property type="protein sequence ID" value="TQF14030.1"/>
    <property type="molecule type" value="Genomic_DNA"/>
</dbReference>
<organism evidence="1 2">
    <name type="scientific">Myxococcus llanfairpwllgwyngyllgogerychwyrndrobwllllantysiliogogogochensis</name>
    <dbReference type="NCBI Taxonomy" id="2590453"/>
    <lineage>
        <taxon>Bacteria</taxon>
        <taxon>Pseudomonadati</taxon>
        <taxon>Myxococcota</taxon>
        <taxon>Myxococcia</taxon>
        <taxon>Myxococcales</taxon>
        <taxon>Cystobacterineae</taxon>
        <taxon>Myxococcaceae</taxon>
        <taxon>Myxococcus</taxon>
    </lineage>
</organism>
<gene>
    <name evidence="1" type="ORF">FJV41_20735</name>
</gene>
<evidence type="ECO:0000313" key="1">
    <source>
        <dbReference type="EMBL" id="TQF14030.1"/>
    </source>
</evidence>
<keyword evidence="2" id="KW-1185">Reference proteome</keyword>
<dbReference type="AlphaFoldDB" id="A0A540WYK5"/>
<dbReference type="InterPro" id="IPR007487">
    <property type="entry name" value="ABC_transpt-TYRBP-like"/>
</dbReference>
<dbReference type="PANTHER" id="PTHR35271:SF1">
    <property type="entry name" value="ABC TRANSPORTER, SUBSTRATE-BINDING LIPOPROTEIN"/>
    <property type="match status" value="1"/>
</dbReference>
<accession>A0A540WYK5</accession>
<evidence type="ECO:0000313" key="2">
    <source>
        <dbReference type="Proteomes" id="UP000315369"/>
    </source>
</evidence>
<protein>
    <submittedName>
        <fullName evidence="1">ABC transporter substrate-binding protein</fullName>
    </submittedName>
</protein>
<dbReference type="Proteomes" id="UP000315369">
    <property type="component" value="Unassembled WGS sequence"/>
</dbReference>
<dbReference type="Pfam" id="PF04392">
    <property type="entry name" value="ABC_sub_bind"/>
    <property type="match status" value="1"/>
</dbReference>
<reference evidence="1 2" key="1">
    <citation type="submission" date="2019-06" db="EMBL/GenBank/DDBJ databases">
        <authorList>
            <person name="Livingstone P."/>
            <person name="Whitworth D."/>
        </authorList>
    </citation>
    <scope>NUCLEOTIDE SEQUENCE [LARGE SCALE GENOMIC DNA]</scope>
    <source>
        <strain evidence="1 2">AM401</strain>
    </source>
</reference>
<name>A0A540WYK5_9BACT</name>
<dbReference type="Gene3D" id="3.40.50.2300">
    <property type="match status" value="2"/>
</dbReference>
<comment type="caution">
    <text evidence="1">The sequence shown here is derived from an EMBL/GenBank/DDBJ whole genome shotgun (WGS) entry which is preliminary data.</text>
</comment>
<dbReference type="OrthoDB" id="9776955at2"/>
<sequence>MQRAGLHRSGEDRPLGRLPVLREREAMNGRTLALLLLLVPVVAGAQGAARPRVVAVKSANLAPYASVIAGFAAEARAEVQEMTLDESPGAAARIFKKLAAQKPALVLALGPLAANAARRSLGEDIPVLFAMVPYFEKYGLEGPNVTGISLTSDLGPELEALLAVAPKARRVGMVHDPRFSASTVTQAQTSAASRSLSILPLEVDSPGKVEKVLEGAAGRVDALLMVADKTVGNAAVVQQLIAFAQAKRLPLVALTPSQVKEGASLALSPSPMAIGLQAGRLANRIIHEKIDPGALAVAQPEGLDLSINLTTARKLGPSSESVLELLRFAARKDFAVKVYE</sequence>